<dbReference type="EMBL" id="KV429110">
    <property type="protein sequence ID" value="KZT65180.1"/>
    <property type="molecule type" value="Genomic_DNA"/>
</dbReference>
<sequence length="89" mass="9784">MAPSAVRAALLGITPITNRTLHRAPPSARFRTLPHPRSLLLYTLALVSCSSHPHDRGGSLMLLHIVQGVQFSTRSRPRCRAVRHAWDAG</sequence>
<evidence type="ECO:0000313" key="2">
    <source>
        <dbReference type="Proteomes" id="UP000076727"/>
    </source>
</evidence>
<dbReference type="Proteomes" id="UP000076727">
    <property type="component" value="Unassembled WGS sequence"/>
</dbReference>
<protein>
    <submittedName>
        <fullName evidence="1">Uncharacterized protein</fullName>
    </submittedName>
</protein>
<reference evidence="1 2" key="1">
    <citation type="journal article" date="2016" name="Mol. Biol. Evol.">
        <title>Comparative Genomics of Early-Diverging Mushroom-Forming Fungi Provides Insights into the Origins of Lignocellulose Decay Capabilities.</title>
        <authorList>
            <person name="Nagy L.G."/>
            <person name="Riley R."/>
            <person name="Tritt A."/>
            <person name="Adam C."/>
            <person name="Daum C."/>
            <person name="Floudas D."/>
            <person name="Sun H."/>
            <person name="Yadav J.S."/>
            <person name="Pangilinan J."/>
            <person name="Larsson K.H."/>
            <person name="Matsuura K."/>
            <person name="Barry K."/>
            <person name="Labutti K."/>
            <person name="Kuo R."/>
            <person name="Ohm R.A."/>
            <person name="Bhattacharya S.S."/>
            <person name="Shirouzu T."/>
            <person name="Yoshinaga Y."/>
            <person name="Martin F.M."/>
            <person name="Grigoriev I.V."/>
            <person name="Hibbett D.S."/>
        </authorList>
    </citation>
    <scope>NUCLEOTIDE SEQUENCE [LARGE SCALE GENOMIC DNA]</scope>
    <source>
        <strain evidence="1 2">L-15889</strain>
    </source>
</reference>
<proteinExistence type="predicted"/>
<keyword evidence="2" id="KW-1185">Reference proteome</keyword>
<organism evidence="1 2">
    <name type="scientific">Daedalea quercina L-15889</name>
    <dbReference type="NCBI Taxonomy" id="1314783"/>
    <lineage>
        <taxon>Eukaryota</taxon>
        <taxon>Fungi</taxon>
        <taxon>Dikarya</taxon>
        <taxon>Basidiomycota</taxon>
        <taxon>Agaricomycotina</taxon>
        <taxon>Agaricomycetes</taxon>
        <taxon>Polyporales</taxon>
        <taxon>Fomitopsis</taxon>
    </lineage>
</organism>
<evidence type="ECO:0000313" key="1">
    <source>
        <dbReference type="EMBL" id="KZT65180.1"/>
    </source>
</evidence>
<gene>
    <name evidence="1" type="ORF">DAEQUDRAFT_731692</name>
</gene>
<name>A0A165M3C6_9APHY</name>
<dbReference type="AlphaFoldDB" id="A0A165M3C6"/>
<accession>A0A165M3C6</accession>